<evidence type="ECO:0000313" key="1">
    <source>
        <dbReference type="EMBL" id="XDP44090.1"/>
    </source>
</evidence>
<dbReference type="AlphaFoldDB" id="A0AB39KZH9"/>
<proteinExistence type="predicted"/>
<organism evidence="1">
    <name type="scientific">Sinomonas puerhi</name>
    <dbReference type="NCBI Taxonomy" id="3238584"/>
    <lineage>
        <taxon>Bacteria</taxon>
        <taxon>Bacillati</taxon>
        <taxon>Actinomycetota</taxon>
        <taxon>Actinomycetes</taxon>
        <taxon>Micrococcales</taxon>
        <taxon>Micrococcaceae</taxon>
        <taxon>Sinomonas</taxon>
    </lineage>
</organism>
<dbReference type="RefSeq" id="WP_369044904.1">
    <property type="nucleotide sequence ID" value="NZ_CP163302.1"/>
</dbReference>
<gene>
    <name evidence="1" type="ORF">AB5L97_12450</name>
</gene>
<name>A0AB39KZH9_9MICC</name>
<accession>A0AB39KZH9</accession>
<dbReference type="KEGG" id="spue:AB5L97_12450"/>
<protein>
    <submittedName>
        <fullName evidence="1">Uncharacterized protein</fullName>
    </submittedName>
</protein>
<sequence length="65" mass="7350">MTELPASYAKYLLGRDELFVDTIRPILLQSAADKMQGVRVVIDPHVLQAHLDEKIPYGEIVEDID</sequence>
<dbReference type="EMBL" id="CP163302">
    <property type="protein sequence ID" value="XDP44090.1"/>
    <property type="molecule type" value="Genomic_DNA"/>
</dbReference>
<reference evidence="1" key="1">
    <citation type="submission" date="2024-07" db="EMBL/GenBank/DDBJ databases">
        <authorList>
            <person name="fu j."/>
        </authorList>
    </citation>
    <scope>NUCLEOTIDE SEQUENCE</scope>
    <source>
        <strain evidence="1">P10A9</strain>
    </source>
</reference>